<dbReference type="EMBL" id="BGPR01053500">
    <property type="protein sequence ID" value="GBO30307.1"/>
    <property type="molecule type" value="Genomic_DNA"/>
</dbReference>
<comment type="caution">
    <text evidence="2">The sequence shown here is derived from an EMBL/GenBank/DDBJ whole genome shotgun (WGS) entry which is preliminary data.</text>
</comment>
<dbReference type="Proteomes" id="UP000499080">
    <property type="component" value="Unassembled WGS sequence"/>
</dbReference>
<feature type="region of interest" description="Disordered" evidence="1">
    <location>
        <begin position="45"/>
        <end position="96"/>
    </location>
</feature>
<evidence type="ECO:0000256" key="1">
    <source>
        <dbReference type="SAM" id="MobiDB-lite"/>
    </source>
</evidence>
<protein>
    <submittedName>
        <fullName evidence="2">Uncharacterized protein</fullName>
    </submittedName>
</protein>
<evidence type="ECO:0000313" key="3">
    <source>
        <dbReference type="Proteomes" id="UP000499080"/>
    </source>
</evidence>
<accession>A0A4Y2W2Y1</accession>
<proteinExistence type="predicted"/>
<name>A0A4Y2W2Y1_ARAVE</name>
<gene>
    <name evidence="2" type="ORF">AVEN_47892_1</name>
</gene>
<sequence>MAEMVELDRLESAQGDRERLLKMRGRKRRVERRLIMDWVEDPADMMMTTDGGEQASRRSLTRDRQSRHRKKRFSGSRSHSIFHDSPRKDQRGASLHEAITSTSSRLELLPIRYASCHTLRFVFSIVYSVHCV</sequence>
<dbReference type="AlphaFoldDB" id="A0A4Y2W2Y1"/>
<evidence type="ECO:0000313" key="2">
    <source>
        <dbReference type="EMBL" id="GBO30307.1"/>
    </source>
</evidence>
<organism evidence="2 3">
    <name type="scientific">Araneus ventricosus</name>
    <name type="common">Orbweaver spider</name>
    <name type="synonym">Epeira ventricosa</name>
    <dbReference type="NCBI Taxonomy" id="182803"/>
    <lineage>
        <taxon>Eukaryota</taxon>
        <taxon>Metazoa</taxon>
        <taxon>Ecdysozoa</taxon>
        <taxon>Arthropoda</taxon>
        <taxon>Chelicerata</taxon>
        <taxon>Arachnida</taxon>
        <taxon>Araneae</taxon>
        <taxon>Araneomorphae</taxon>
        <taxon>Entelegynae</taxon>
        <taxon>Araneoidea</taxon>
        <taxon>Araneidae</taxon>
        <taxon>Araneus</taxon>
    </lineage>
</organism>
<feature type="compositionally biased region" description="Basic residues" evidence="1">
    <location>
        <begin position="65"/>
        <end position="74"/>
    </location>
</feature>
<feature type="compositionally biased region" description="Basic and acidic residues" evidence="1">
    <location>
        <begin position="81"/>
        <end position="91"/>
    </location>
</feature>
<keyword evidence="3" id="KW-1185">Reference proteome</keyword>
<reference evidence="2 3" key="1">
    <citation type="journal article" date="2019" name="Sci. Rep.">
        <title>Orb-weaving spider Araneus ventricosus genome elucidates the spidroin gene catalogue.</title>
        <authorList>
            <person name="Kono N."/>
            <person name="Nakamura H."/>
            <person name="Ohtoshi R."/>
            <person name="Moran D.A.P."/>
            <person name="Shinohara A."/>
            <person name="Yoshida Y."/>
            <person name="Fujiwara M."/>
            <person name="Mori M."/>
            <person name="Tomita M."/>
            <person name="Arakawa K."/>
        </authorList>
    </citation>
    <scope>NUCLEOTIDE SEQUENCE [LARGE SCALE GENOMIC DNA]</scope>
</reference>